<proteinExistence type="predicted"/>
<organism evidence="1 2">
    <name type="scientific">Rhizophagus irregularis</name>
    <dbReference type="NCBI Taxonomy" id="588596"/>
    <lineage>
        <taxon>Eukaryota</taxon>
        <taxon>Fungi</taxon>
        <taxon>Fungi incertae sedis</taxon>
        <taxon>Mucoromycota</taxon>
        <taxon>Glomeromycotina</taxon>
        <taxon>Glomeromycetes</taxon>
        <taxon>Glomerales</taxon>
        <taxon>Glomeraceae</taxon>
        <taxon>Rhizophagus</taxon>
    </lineage>
</organism>
<dbReference type="EMBL" id="LLXH01000357">
    <property type="protein sequence ID" value="PKC68011.1"/>
    <property type="molecule type" value="Genomic_DNA"/>
</dbReference>
<protein>
    <submittedName>
        <fullName evidence="1">Uncharacterized protein</fullName>
    </submittedName>
</protein>
<evidence type="ECO:0000313" key="1">
    <source>
        <dbReference type="EMBL" id="PKC68011.1"/>
    </source>
</evidence>
<dbReference type="Proteomes" id="UP000232688">
    <property type="component" value="Unassembled WGS sequence"/>
</dbReference>
<comment type="caution">
    <text evidence="1">The sequence shown here is derived from an EMBL/GenBank/DDBJ whole genome shotgun (WGS) entry which is preliminary data.</text>
</comment>
<evidence type="ECO:0000313" key="2">
    <source>
        <dbReference type="Proteomes" id="UP000232688"/>
    </source>
</evidence>
<dbReference type="VEuPathDB" id="FungiDB:RhiirA1_417370"/>
<dbReference type="OrthoDB" id="2403522at2759"/>
<accession>A0A2I1FG62</accession>
<reference evidence="1 2" key="2">
    <citation type="submission" date="2017-10" db="EMBL/GenBank/DDBJ databases">
        <title>Genome analyses suggest a sexual origin of heterokaryosis in a supposedly ancient asexual fungus.</title>
        <authorList>
            <person name="Corradi N."/>
            <person name="Sedzielewska K."/>
            <person name="Noel J."/>
            <person name="Charron P."/>
            <person name="Farinelli L."/>
            <person name="Marton T."/>
            <person name="Kruger M."/>
            <person name="Pelin A."/>
            <person name="Brachmann A."/>
            <person name="Corradi N."/>
        </authorList>
    </citation>
    <scope>NUCLEOTIDE SEQUENCE [LARGE SCALE GENOMIC DNA]</scope>
    <source>
        <strain evidence="1 2">A1</strain>
    </source>
</reference>
<gene>
    <name evidence="1" type="ORF">RhiirA1_417370</name>
</gene>
<name>A0A2I1FG62_9GLOM</name>
<sequence>MPHGEKAPPSVVVWFQENRWMNIELMKCYINYLNCMRSSNSQSRFPAMMVFDSFRGHLEELVKEKFK</sequence>
<reference evidence="1 2" key="1">
    <citation type="submission" date="2017-10" db="EMBL/GenBank/DDBJ databases">
        <title>Extensive intraspecific genome diversity in a model arbuscular mycorrhizal fungus.</title>
        <authorList>
            <person name="Chen E.C.H."/>
            <person name="Morin E."/>
            <person name="Baudet D."/>
            <person name="Noel J."/>
            <person name="Ndikumana S."/>
            <person name="Charron P."/>
            <person name="St-Onge C."/>
            <person name="Giorgi J."/>
            <person name="Grigoriev I.V."/>
            <person name="Roux C."/>
            <person name="Martin F.M."/>
            <person name="Corradi N."/>
        </authorList>
    </citation>
    <scope>NUCLEOTIDE SEQUENCE [LARGE SCALE GENOMIC DNA]</scope>
    <source>
        <strain evidence="1 2">A1</strain>
    </source>
</reference>
<dbReference type="AlphaFoldDB" id="A0A2I1FG62"/>